<keyword evidence="12" id="KW-1185">Reference proteome</keyword>
<evidence type="ECO:0000256" key="6">
    <source>
        <dbReference type="PROSITE-ProRule" id="PRU01330"/>
    </source>
</evidence>
<evidence type="ECO:0000256" key="2">
    <source>
        <dbReference type="ARBA" id="ARBA00009897"/>
    </source>
</evidence>
<evidence type="ECO:0000259" key="9">
    <source>
        <dbReference type="PROSITE" id="PS51986"/>
    </source>
</evidence>
<dbReference type="Gene3D" id="3.10.20.70">
    <property type="entry name" value="Glutamine synthetase, N-terminal domain"/>
    <property type="match status" value="1"/>
</dbReference>
<name>A0AA35XDS4_GEOBA</name>
<feature type="domain" description="GS beta-grasp" evidence="9">
    <location>
        <begin position="1"/>
        <end position="70"/>
    </location>
</feature>
<dbReference type="PANTHER" id="PTHR43407">
    <property type="entry name" value="GLUTAMINE SYNTHETASE"/>
    <property type="match status" value="1"/>
</dbReference>
<dbReference type="AlphaFoldDB" id="A0AA35XDS4"/>
<dbReference type="GO" id="GO:0006542">
    <property type="term" value="P:glutamine biosynthetic process"/>
    <property type="evidence" value="ECO:0007669"/>
    <property type="project" value="InterPro"/>
</dbReference>
<evidence type="ECO:0000256" key="3">
    <source>
        <dbReference type="ARBA" id="ARBA00022490"/>
    </source>
</evidence>
<dbReference type="SMART" id="SM01230">
    <property type="entry name" value="Gln-synt_C"/>
    <property type="match status" value="1"/>
</dbReference>
<evidence type="ECO:0000313" key="12">
    <source>
        <dbReference type="Proteomes" id="UP001174909"/>
    </source>
</evidence>
<dbReference type="PANTHER" id="PTHR43407:SF1">
    <property type="entry name" value="LENGSIN"/>
    <property type="match status" value="1"/>
</dbReference>
<dbReference type="EC" id="6.3.1.2" evidence="8"/>
<dbReference type="GO" id="GO:0005524">
    <property type="term" value="F:ATP binding"/>
    <property type="evidence" value="ECO:0007669"/>
    <property type="project" value="UniProtKB-KW"/>
</dbReference>
<comment type="subcellular location">
    <subcellularLocation>
        <location evidence="1">Cytoplasm</location>
    </subcellularLocation>
</comment>
<feature type="domain" description="GS catalytic" evidence="10">
    <location>
        <begin position="78"/>
        <end position="405"/>
    </location>
</feature>
<evidence type="ECO:0000313" key="11">
    <source>
        <dbReference type="EMBL" id="CAI8055043.1"/>
    </source>
</evidence>
<comment type="subunit">
    <text evidence="5">Dodecamer. Interacts with BFSP2 and VIM.</text>
</comment>
<feature type="non-terminal residue" evidence="11">
    <location>
        <position position="1"/>
    </location>
</feature>
<dbReference type="EMBL" id="CASHTH010004237">
    <property type="protein sequence ID" value="CAI8055043.1"/>
    <property type="molecule type" value="Genomic_DNA"/>
</dbReference>
<dbReference type="InterPro" id="IPR036651">
    <property type="entry name" value="Gln_synt_N_sf"/>
</dbReference>
<dbReference type="PROSITE" id="PS00181">
    <property type="entry name" value="GLNA_ATP"/>
    <property type="match status" value="1"/>
</dbReference>
<evidence type="ECO:0000256" key="1">
    <source>
        <dbReference type="ARBA" id="ARBA00004496"/>
    </source>
</evidence>
<dbReference type="PROSITE" id="PS51987">
    <property type="entry name" value="GS_CATALYTIC"/>
    <property type="match status" value="1"/>
</dbReference>
<proteinExistence type="inferred from homology"/>
<keyword evidence="8" id="KW-0436">Ligase</keyword>
<dbReference type="SUPFAM" id="SSF55931">
    <property type="entry name" value="Glutamine synthetase/guanido kinase"/>
    <property type="match status" value="1"/>
</dbReference>
<accession>A0AA35XDS4</accession>
<dbReference type="Pfam" id="PF00120">
    <property type="entry name" value="Gln-synt_C"/>
    <property type="match status" value="2"/>
</dbReference>
<dbReference type="Gene3D" id="3.30.590.10">
    <property type="entry name" value="Glutamine synthetase/guanido kinase, catalytic domain"/>
    <property type="match status" value="1"/>
</dbReference>
<dbReference type="InterPro" id="IPR008147">
    <property type="entry name" value="Gln_synt_N"/>
</dbReference>
<evidence type="ECO:0000256" key="8">
    <source>
        <dbReference type="RuleBase" id="RU004356"/>
    </source>
</evidence>
<dbReference type="PROSITE" id="PS51986">
    <property type="entry name" value="GS_BETA_GRASP"/>
    <property type="match status" value="1"/>
</dbReference>
<dbReference type="GO" id="GO:0005737">
    <property type="term" value="C:cytoplasm"/>
    <property type="evidence" value="ECO:0007669"/>
    <property type="project" value="UniProtKB-SubCell"/>
</dbReference>
<dbReference type="Proteomes" id="UP001174909">
    <property type="component" value="Unassembled WGS sequence"/>
</dbReference>
<comment type="catalytic activity">
    <reaction evidence="8">
        <text>L-glutamate + NH4(+) + ATP = L-glutamine + ADP + phosphate + H(+)</text>
        <dbReference type="Rhea" id="RHEA:16169"/>
        <dbReference type="ChEBI" id="CHEBI:15378"/>
        <dbReference type="ChEBI" id="CHEBI:28938"/>
        <dbReference type="ChEBI" id="CHEBI:29985"/>
        <dbReference type="ChEBI" id="CHEBI:30616"/>
        <dbReference type="ChEBI" id="CHEBI:43474"/>
        <dbReference type="ChEBI" id="CHEBI:58359"/>
        <dbReference type="ChEBI" id="CHEBI:456216"/>
        <dbReference type="EC" id="6.3.1.2"/>
    </reaction>
</comment>
<dbReference type="Pfam" id="PF03951">
    <property type="entry name" value="Gln-synt_N"/>
    <property type="match status" value="1"/>
</dbReference>
<dbReference type="GO" id="GO:0016020">
    <property type="term" value="C:membrane"/>
    <property type="evidence" value="ECO:0007669"/>
    <property type="project" value="TreeGrafter"/>
</dbReference>
<protein>
    <recommendedName>
        <fullName evidence="8">Glutamine synthetase</fullName>
        <ecNumber evidence="8">6.3.1.2</ecNumber>
    </recommendedName>
</protein>
<dbReference type="PROSITE" id="PS00180">
    <property type="entry name" value="GLNA_1"/>
    <property type="match status" value="1"/>
</dbReference>
<organism evidence="11 12">
    <name type="scientific">Geodia barretti</name>
    <name type="common">Barrett's horny sponge</name>
    <dbReference type="NCBI Taxonomy" id="519541"/>
    <lineage>
        <taxon>Eukaryota</taxon>
        <taxon>Metazoa</taxon>
        <taxon>Porifera</taxon>
        <taxon>Demospongiae</taxon>
        <taxon>Heteroscleromorpha</taxon>
        <taxon>Tetractinellida</taxon>
        <taxon>Astrophorina</taxon>
        <taxon>Geodiidae</taxon>
        <taxon>Geodia</taxon>
    </lineage>
</organism>
<comment type="similarity">
    <text evidence="2 6 7">Belongs to the glutamine synthetase family.</text>
</comment>
<keyword evidence="3" id="KW-0963">Cytoplasm</keyword>
<dbReference type="GO" id="GO:0004356">
    <property type="term" value="F:glutamine synthetase activity"/>
    <property type="evidence" value="ECO:0007669"/>
    <property type="project" value="UniProtKB-EC"/>
</dbReference>
<comment type="function">
    <text evidence="4">May act as a component of the cytoskeleton or as a chaperone for the reorganization of intermediate filament proteins during terminal differentiation in the lens. Does not seem to have enzymatic activity.</text>
</comment>
<dbReference type="SUPFAM" id="SSF54368">
    <property type="entry name" value="Glutamine synthetase, N-terminal domain"/>
    <property type="match status" value="1"/>
</dbReference>
<reference evidence="11" key="1">
    <citation type="submission" date="2023-03" db="EMBL/GenBank/DDBJ databases">
        <authorList>
            <person name="Steffen K."/>
            <person name="Cardenas P."/>
        </authorList>
    </citation>
    <scope>NUCLEOTIDE SEQUENCE</scope>
</reference>
<dbReference type="InterPro" id="IPR027302">
    <property type="entry name" value="Gln_synth_N_conserv_site"/>
</dbReference>
<keyword evidence="8" id="KW-0067">ATP-binding</keyword>
<comment type="caution">
    <text evidence="11">The sequence shown here is derived from an EMBL/GenBank/DDBJ whole genome shotgun (WGS) entry which is preliminary data.</text>
</comment>
<gene>
    <name evidence="11" type="ORF">GBAR_LOCUS30037</name>
</gene>
<dbReference type="InterPro" id="IPR014746">
    <property type="entry name" value="Gln_synth/guanido_kin_cat_dom"/>
</dbReference>
<keyword evidence="8" id="KW-0547">Nucleotide-binding</keyword>
<dbReference type="GO" id="GO:0019740">
    <property type="term" value="P:nitrogen utilization"/>
    <property type="evidence" value="ECO:0007669"/>
    <property type="project" value="TreeGrafter"/>
</dbReference>
<evidence type="ECO:0000256" key="4">
    <source>
        <dbReference type="ARBA" id="ARBA00037583"/>
    </source>
</evidence>
<evidence type="ECO:0000259" key="10">
    <source>
        <dbReference type="PROSITE" id="PS51987"/>
    </source>
</evidence>
<evidence type="ECO:0000256" key="7">
    <source>
        <dbReference type="RuleBase" id="RU000384"/>
    </source>
</evidence>
<dbReference type="InterPro" id="IPR027303">
    <property type="entry name" value="Gln_synth_gly_rich_site"/>
</dbReference>
<dbReference type="InterPro" id="IPR008146">
    <property type="entry name" value="Gln_synth_cat_dom"/>
</dbReference>
<sequence>MWQHFSMMAEELTEDLFEEGCGFDGSSIRGFQAINESDMLLFPDPTTAIIDPVCKVPTLSITCNIKDPITLENYTRDVRYIAQKAEAYLQSTGIADTSYWGPEAEFYLLNDIRYGQNQHSGFYSVDSVEGSWNSGREENPNLGYKPRYKEGYFPVPPSDTLQDLRSEICLKLMEAGIDVEVHHHEVGTAGQGEIDIRYGELTVTGDKMALYKYIIKNVARENNLVATFMPKPLFQDNGSGMHVHQSLWKNGKNIFYDPQGYSLLSEDALYYIGGFARTCPLALCNHCPNYQLLQTSEKGKRIEFRPPDPSCNSYLAFSALLLAGLDGIQNRIHPGDPLDRDLYDLEPEELADIESTPASLGDALDALEEDHEYLLKGDVFTQDVLDTWIDYKRENEVDAVNIRPH</sequence>
<evidence type="ECO:0000256" key="5">
    <source>
        <dbReference type="ARBA" id="ARBA00038790"/>
    </source>
</evidence>